<dbReference type="EMBL" id="CM026429">
    <property type="protein sequence ID" value="KAG0565005.1"/>
    <property type="molecule type" value="Genomic_DNA"/>
</dbReference>
<keyword evidence="4" id="KW-1185">Reference proteome</keyword>
<evidence type="ECO:0000313" key="4">
    <source>
        <dbReference type="Proteomes" id="UP000822688"/>
    </source>
</evidence>
<evidence type="ECO:0000256" key="1">
    <source>
        <dbReference type="SAM" id="MobiDB-lite"/>
    </source>
</evidence>
<evidence type="ECO:0000259" key="2">
    <source>
        <dbReference type="PROSITE" id="PS50828"/>
    </source>
</evidence>
<dbReference type="SMART" id="SM01162">
    <property type="entry name" value="DUF1771"/>
    <property type="match status" value="1"/>
</dbReference>
<sequence>MAMEKPHGWASLTRMHRNGDATGGGVVAEEAFPSLASGGPKSGGVANGRRAGGSLQAPFVSVASKGLVVACGSRGSEGGLSAEDVVVARLLEQNAWADDVLVRDVVRAVDGDEGMASAQLADMAGLESPGAGERDGVMGDAGRAAGAVECEENDVYLKFRREALRLSRARGKYARGAYNAYMAGDHAHAKQFSREARENFKTAEILHAQAAEEILYSRNADGHVNVWSIDLHGLHATEAVMALQERLAYIEKELSTNPAFLYSQSQRAPGHEQPLPLAASRAVVKNELSVITGVGRHSKGGPSLPLAVKNFLLAHGYKFSEPRPGAMSVTPKRHYS</sequence>
<feature type="region of interest" description="Disordered" evidence="1">
    <location>
        <begin position="1"/>
        <end position="25"/>
    </location>
</feature>
<dbReference type="InterPro" id="IPR002625">
    <property type="entry name" value="Smr_dom"/>
</dbReference>
<dbReference type="SUPFAM" id="SSF160443">
    <property type="entry name" value="SMR domain-like"/>
    <property type="match status" value="1"/>
</dbReference>
<reference evidence="3" key="1">
    <citation type="submission" date="2020-06" db="EMBL/GenBank/DDBJ databases">
        <title>WGS assembly of Ceratodon purpureus strain R40.</title>
        <authorList>
            <person name="Carey S.B."/>
            <person name="Jenkins J."/>
            <person name="Shu S."/>
            <person name="Lovell J.T."/>
            <person name="Sreedasyam A."/>
            <person name="Maumus F."/>
            <person name="Tiley G.P."/>
            <person name="Fernandez-Pozo N."/>
            <person name="Barry K."/>
            <person name="Chen C."/>
            <person name="Wang M."/>
            <person name="Lipzen A."/>
            <person name="Daum C."/>
            <person name="Saski C.A."/>
            <person name="Payton A.C."/>
            <person name="Mcbreen J.C."/>
            <person name="Conrad R.E."/>
            <person name="Kollar L.M."/>
            <person name="Olsson S."/>
            <person name="Huttunen S."/>
            <person name="Landis J.B."/>
            <person name="Wickett N.J."/>
            <person name="Johnson M.G."/>
            <person name="Rensing S.A."/>
            <person name="Grimwood J."/>
            <person name="Schmutz J."/>
            <person name="Mcdaniel S.F."/>
        </authorList>
    </citation>
    <scope>NUCLEOTIDE SEQUENCE</scope>
    <source>
        <strain evidence="3">R40</strain>
    </source>
</reference>
<dbReference type="PANTHER" id="PTHR47812">
    <property type="entry name" value="SMR (SMALL MUTS RELATED) DOMAIN-CONTAINING PROTEIN"/>
    <property type="match status" value="1"/>
</dbReference>
<comment type="caution">
    <text evidence="3">The sequence shown here is derived from an EMBL/GenBank/DDBJ whole genome shotgun (WGS) entry which is preliminary data.</text>
</comment>
<organism evidence="3 4">
    <name type="scientific">Ceratodon purpureus</name>
    <name type="common">Fire moss</name>
    <name type="synonym">Dicranum purpureum</name>
    <dbReference type="NCBI Taxonomy" id="3225"/>
    <lineage>
        <taxon>Eukaryota</taxon>
        <taxon>Viridiplantae</taxon>
        <taxon>Streptophyta</taxon>
        <taxon>Embryophyta</taxon>
        <taxon>Bryophyta</taxon>
        <taxon>Bryophytina</taxon>
        <taxon>Bryopsida</taxon>
        <taxon>Dicranidae</taxon>
        <taxon>Pseudoditrichales</taxon>
        <taxon>Ditrichaceae</taxon>
        <taxon>Ceratodon</taxon>
    </lineage>
</organism>
<dbReference type="Pfam" id="PF08590">
    <property type="entry name" value="DUF1771"/>
    <property type="match status" value="1"/>
</dbReference>
<gene>
    <name evidence="3" type="ORF">KC19_8G155600</name>
</gene>
<feature type="domain" description="Smr" evidence="2">
    <location>
        <begin position="229"/>
        <end position="332"/>
    </location>
</feature>
<proteinExistence type="predicted"/>
<dbReference type="InterPro" id="IPR036063">
    <property type="entry name" value="Smr_dom_sf"/>
</dbReference>
<accession>A0A8T0H2P5</accession>
<dbReference type="PROSITE" id="PS50828">
    <property type="entry name" value="SMR"/>
    <property type="match status" value="1"/>
</dbReference>
<dbReference type="Proteomes" id="UP000822688">
    <property type="component" value="Chromosome 8"/>
</dbReference>
<dbReference type="PANTHER" id="PTHR47812:SF2">
    <property type="entry name" value="SMR (SMALL MUTS RELATED) DOMAIN-CONTAINING PROTEIN"/>
    <property type="match status" value="1"/>
</dbReference>
<protein>
    <recommendedName>
        <fullName evidence="2">Smr domain-containing protein</fullName>
    </recommendedName>
</protein>
<evidence type="ECO:0000313" key="3">
    <source>
        <dbReference type="EMBL" id="KAG0565005.1"/>
    </source>
</evidence>
<name>A0A8T0H2P5_CERPU</name>
<dbReference type="SMART" id="SM00463">
    <property type="entry name" value="SMR"/>
    <property type="match status" value="1"/>
</dbReference>
<dbReference type="InterPro" id="IPR013899">
    <property type="entry name" value="DUF1771"/>
</dbReference>
<dbReference type="Gene3D" id="3.30.1370.110">
    <property type="match status" value="1"/>
</dbReference>
<dbReference type="AlphaFoldDB" id="A0A8T0H2P5"/>